<dbReference type="Proteomes" id="UP000286351">
    <property type="component" value="Unassembled WGS sequence"/>
</dbReference>
<accession>A0A423JXD7</accession>
<dbReference type="EMBL" id="MOBO01000001">
    <property type="protein sequence ID" value="RON42341.1"/>
    <property type="molecule type" value="Genomic_DNA"/>
</dbReference>
<proteinExistence type="predicted"/>
<dbReference type="AlphaFoldDB" id="A0A423JXD7"/>
<reference evidence="1 2" key="1">
    <citation type="submission" date="2016-10" db="EMBL/GenBank/DDBJ databases">
        <title>Comparative genome analysis of multiple Pseudomonas spp. focuses on biocontrol and plant growth promoting traits.</title>
        <authorList>
            <person name="Tao X.-Y."/>
            <person name="Taylor C.G."/>
        </authorList>
    </citation>
    <scope>NUCLEOTIDE SEQUENCE [LARGE SCALE GENOMIC DNA]</scope>
    <source>
        <strain evidence="1 2">38D4</strain>
    </source>
</reference>
<dbReference type="Gene3D" id="2.10.260.10">
    <property type="match status" value="1"/>
</dbReference>
<dbReference type="SUPFAM" id="SSF89447">
    <property type="entry name" value="AbrB/MazE/MraZ-like"/>
    <property type="match status" value="1"/>
</dbReference>
<protein>
    <recommendedName>
        <fullName evidence="3">AbrB/MazE/SpoVT family DNA-binding domain-containing protein</fullName>
    </recommendedName>
</protein>
<gene>
    <name evidence="1" type="ORF">BK664_01800</name>
</gene>
<organism evidence="1 2">
    <name type="scientific">Pseudomonas brassicacearum</name>
    <dbReference type="NCBI Taxonomy" id="930166"/>
    <lineage>
        <taxon>Bacteria</taxon>
        <taxon>Pseudomonadati</taxon>
        <taxon>Pseudomonadota</taxon>
        <taxon>Gammaproteobacteria</taxon>
        <taxon>Pseudomonadales</taxon>
        <taxon>Pseudomonadaceae</taxon>
        <taxon>Pseudomonas</taxon>
    </lineage>
</organism>
<evidence type="ECO:0000313" key="2">
    <source>
        <dbReference type="Proteomes" id="UP000286351"/>
    </source>
</evidence>
<evidence type="ECO:0000313" key="1">
    <source>
        <dbReference type="EMBL" id="RON42341.1"/>
    </source>
</evidence>
<evidence type="ECO:0008006" key="3">
    <source>
        <dbReference type="Google" id="ProtNLM"/>
    </source>
</evidence>
<dbReference type="InterPro" id="IPR037914">
    <property type="entry name" value="SpoVT-AbrB_sf"/>
</dbReference>
<name>A0A423JXD7_9PSED</name>
<sequence length="80" mass="9140">MRKSPMKIMIEEWDGDGAIRIPDEALQELELDVGDAVYLIEEFVGNARCLVLSKKPQITDRIDELTEAWNSEQFGSLEDK</sequence>
<comment type="caution">
    <text evidence="1">The sequence shown here is derived from an EMBL/GenBank/DDBJ whole genome shotgun (WGS) entry which is preliminary data.</text>
</comment>